<reference evidence="2" key="2">
    <citation type="submission" date="2025-08" db="UniProtKB">
        <authorList>
            <consortium name="Ensembl"/>
        </authorList>
    </citation>
    <scope>IDENTIFICATION</scope>
</reference>
<dbReference type="Bgee" id="ENSPTRG00000049644">
    <property type="expression patterns" value="Expressed in Brodmann (1909) area 10 and 7 other cell types or tissues"/>
</dbReference>
<name>A0A2I3SCF0_PANTR</name>
<reference evidence="2" key="3">
    <citation type="submission" date="2025-09" db="UniProtKB">
        <authorList>
            <consortium name="Ensembl"/>
        </authorList>
    </citation>
    <scope>IDENTIFICATION</scope>
</reference>
<proteinExistence type="predicted"/>
<dbReference type="Proteomes" id="UP000002277">
    <property type="component" value="Chromosome 11"/>
</dbReference>
<protein>
    <submittedName>
        <fullName evidence="2">Uncharacterized protein</fullName>
    </submittedName>
</protein>
<evidence type="ECO:0000313" key="3">
    <source>
        <dbReference type="Proteomes" id="UP000002277"/>
    </source>
</evidence>
<evidence type="ECO:0000256" key="1">
    <source>
        <dbReference type="SAM" id="SignalP"/>
    </source>
</evidence>
<dbReference type="OMA" id="KKNHCIN"/>
<sequence>IGSEHESKKNHCINVAVSLFSLLAEVTLASVPQSEKIPHWPFLQQSQTQAPGSTIPLDARSQPYLPSQGKSLITCGNDTNPVARWQGT</sequence>
<reference evidence="2 3" key="1">
    <citation type="journal article" date="2005" name="Nature">
        <title>Initial sequence of the chimpanzee genome and comparison with the human genome.</title>
        <authorList>
            <consortium name="Chimpanzee sequencing and analysis consortium"/>
        </authorList>
    </citation>
    <scope>NUCLEOTIDE SEQUENCE [LARGE SCALE GENOMIC DNA]</scope>
</reference>
<organism evidence="2 3">
    <name type="scientific">Pan troglodytes</name>
    <name type="common">Chimpanzee</name>
    <dbReference type="NCBI Taxonomy" id="9598"/>
    <lineage>
        <taxon>Eukaryota</taxon>
        <taxon>Metazoa</taxon>
        <taxon>Chordata</taxon>
        <taxon>Craniata</taxon>
        <taxon>Vertebrata</taxon>
        <taxon>Euteleostomi</taxon>
        <taxon>Mammalia</taxon>
        <taxon>Eutheria</taxon>
        <taxon>Euarchontoglires</taxon>
        <taxon>Primates</taxon>
        <taxon>Haplorrhini</taxon>
        <taxon>Catarrhini</taxon>
        <taxon>Hominidae</taxon>
        <taxon>Pan</taxon>
    </lineage>
</organism>
<dbReference type="EMBL" id="AACZ04016296">
    <property type="status" value="NOT_ANNOTATED_CDS"/>
    <property type="molecule type" value="Genomic_DNA"/>
</dbReference>
<dbReference type="GeneTree" id="ENSGT00910000147490"/>
<dbReference type="AlphaFoldDB" id="A0A2I3SCF0"/>
<keyword evidence="3" id="KW-1185">Reference proteome</keyword>
<feature type="signal peptide" evidence="1">
    <location>
        <begin position="1"/>
        <end position="29"/>
    </location>
</feature>
<evidence type="ECO:0000313" key="2">
    <source>
        <dbReference type="Ensembl" id="ENSPTRP00000074172.1"/>
    </source>
</evidence>
<dbReference type="InParanoid" id="A0A2I3SCF0"/>
<accession>A0A2I3SCF0</accession>
<dbReference type="Ensembl" id="ENSPTRT00000094780.1">
    <property type="protein sequence ID" value="ENSPTRP00000074172.1"/>
    <property type="gene ID" value="ENSPTRG00000049644.1"/>
</dbReference>
<feature type="chain" id="PRO_5014161755" evidence="1">
    <location>
        <begin position="30"/>
        <end position="88"/>
    </location>
</feature>
<keyword evidence="1" id="KW-0732">Signal</keyword>